<dbReference type="PIRSF" id="PIRSF000103">
    <property type="entry name" value="HIBADH"/>
    <property type="match status" value="1"/>
</dbReference>
<dbReference type="Gene3D" id="3.40.50.720">
    <property type="entry name" value="NAD(P)-binding Rossmann-like Domain"/>
    <property type="match status" value="1"/>
</dbReference>
<dbReference type="InterPro" id="IPR006115">
    <property type="entry name" value="6PGDH_NADP-bd"/>
</dbReference>
<evidence type="ECO:0000313" key="7">
    <source>
        <dbReference type="Proteomes" id="UP000194151"/>
    </source>
</evidence>
<evidence type="ECO:0008006" key="8">
    <source>
        <dbReference type="Google" id="ProtNLM"/>
    </source>
</evidence>
<dbReference type="InterPro" id="IPR051265">
    <property type="entry name" value="HIBADH-related_NP60_sf"/>
</dbReference>
<dbReference type="GO" id="GO:0050661">
    <property type="term" value="F:NADP binding"/>
    <property type="evidence" value="ECO:0007669"/>
    <property type="project" value="InterPro"/>
</dbReference>
<dbReference type="SUPFAM" id="SSF51735">
    <property type="entry name" value="NAD(P)-binding Rossmann-fold domains"/>
    <property type="match status" value="1"/>
</dbReference>
<keyword evidence="7" id="KW-1185">Reference proteome</keyword>
<accession>A0A1W6YJI5</accession>
<keyword evidence="1" id="KW-0560">Oxidoreductase</keyword>
<evidence type="ECO:0000256" key="3">
    <source>
        <dbReference type="PIRSR" id="PIRSR000103-1"/>
    </source>
</evidence>
<evidence type="ECO:0000259" key="4">
    <source>
        <dbReference type="Pfam" id="PF03446"/>
    </source>
</evidence>
<dbReference type="AlphaFoldDB" id="A0A1W6YJI5"/>
<dbReference type="PANTHER" id="PTHR43580:SF2">
    <property type="entry name" value="CYTOKINE-LIKE NUCLEAR FACTOR N-PAC"/>
    <property type="match status" value="1"/>
</dbReference>
<dbReference type="GO" id="GO:0051287">
    <property type="term" value="F:NAD binding"/>
    <property type="evidence" value="ECO:0007669"/>
    <property type="project" value="InterPro"/>
</dbReference>
<keyword evidence="2" id="KW-0520">NAD</keyword>
<evidence type="ECO:0000256" key="2">
    <source>
        <dbReference type="ARBA" id="ARBA00023027"/>
    </source>
</evidence>
<dbReference type="InterPro" id="IPR015815">
    <property type="entry name" value="HIBADH-related"/>
</dbReference>
<dbReference type="GO" id="GO:0016491">
    <property type="term" value="F:oxidoreductase activity"/>
    <property type="evidence" value="ECO:0007669"/>
    <property type="project" value="UniProtKB-KW"/>
</dbReference>
<dbReference type="KEGG" id="bgv:CAL12_10660"/>
<sequence length="290" mass="30229">MKIGIAGYGTMGSALAGRLADTGAVVAIWDRKPERRTNAPYPGYASPAELAMHCDVVISSLFDDHAVKAVYTGDSGLLAGGHRKLFIEMSTVAPATQRALAVEAGRAGAAFVECPVSGSRDPARAGQLLGLAGGDAADVERALPVLRRVCRRVEHIGPIGAGAIAKLAVNLPLLTFWQSMGEALSLIQGLGKDPEWLMDLFGDTAAAPAVLRSKSAAVVAALAGSPDQEPTFQINAMRKDLLLMLAEAESRRTPLPVARAALSAFDEAVADGQGNRDCSAMPAYWASRPA</sequence>
<dbReference type="Gene3D" id="1.10.1040.10">
    <property type="entry name" value="N-(1-d-carboxylethyl)-l-norvaline Dehydrogenase, domain 2"/>
    <property type="match status" value="1"/>
</dbReference>
<feature type="domain" description="3-hydroxyisobutyrate dehydrogenase-like NAD-binding" evidence="5">
    <location>
        <begin position="160"/>
        <end position="281"/>
    </location>
</feature>
<dbReference type="Pfam" id="PF03446">
    <property type="entry name" value="NAD_binding_2"/>
    <property type="match status" value="1"/>
</dbReference>
<dbReference type="EMBL" id="CP021108">
    <property type="protein sequence ID" value="ARP81255.1"/>
    <property type="molecule type" value="Genomic_DNA"/>
</dbReference>
<feature type="active site" evidence="3">
    <location>
        <position position="166"/>
    </location>
</feature>
<dbReference type="STRING" id="1416806.CAL12_10660"/>
<dbReference type="PANTHER" id="PTHR43580">
    <property type="entry name" value="OXIDOREDUCTASE GLYR1-RELATED"/>
    <property type="match status" value="1"/>
</dbReference>
<evidence type="ECO:0000256" key="1">
    <source>
        <dbReference type="ARBA" id="ARBA00023002"/>
    </source>
</evidence>
<feature type="domain" description="6-phosphogluconate dehydrogenase NADP-binding" evidence="4">
    <location>
        <begin position="2"/>
        <end position="157"/>
    </location>
</feature>
<dbReference type="InterPro" id="IPR036291">
    <property type="entry name" value="NAD(P)-bd_dom_sf"/>
</dbReference>
<name>A0A1W6YJI5_9BORD</name>
<protein>
    <recommendedName>
        <fullName evidence="8">3-hydroxyisobutyrate dehydrogenase</fullName>
    </recommendedName>
</protein>
<proteinExistence type="predicted"/>
<dbReference type="SUPFAM" id="SSF48179">
    <property type="entry name" value="6-phosphogluconate dehydrogenase C-terminal domain-like"/>
    <property type="match status" value="1"/>
</dbReference>
<evidence type="ECO:0000313" key="6">
    <source>
        <dbReference type="EMBL" id="ARP81255.1"/>
    </source>
</evidence>
<dbReference type="RefSeq" id="WP_086064451.1">
    <property type="nucleotide sequence ID" value="NZ_CP021108.1"/>
</dbReference>
<organism evidence="6 7">
    <name type="scientific">Bordetella genomosp. 8</name>
    <dbReference type="NCBI Taxonomy" id="1416806"/>
    <lineage>
        <taxon>Bacteria</taxon>
        <taxon>Pseudomonadati</taxon>
        <taxon>Pseudomonadota</taxon>
        <taxon>Betaproteobacteria</taxon>
        <taxon>Burkholderiales</taxon>
        <taxon>Alcaligenaceae</taxon>
        <taxon>Bordetella</taxon>
    </lineage>
</organism>
<dbReference type="Proteomes" id="UP000194151">
    <property type="component" value="Chromosome"/>
</dbReference>
<gene>
    <name evidence="6" type="ORF">CAL12_10660</name>
</gene>
<dbReference type="InterPro" id="IPR013328">
    <property type="entry name" value="6PGD_dom2"/>
</dbReference>
<dbReference type="Pfam" id="PF14833">
    <property type="entry name" value="NAD_binding_11"/>
    <property type="match status" value="1"/>
</dbReference>
<evidence type="ECO:0000259" key="5">
    <source>
        <dbReference type="Pfam" id="PF14833"/>
    </source>
</evidence>
<dbReference type="InterPro" id="IPR029154">
    <property type="entry name" value="HIBADH-like_NADP-bd"/>
</dbReference>
<dbReference type="InterPro" id="IPR008927">
    <property type="entry name" value="6-PGluconate_DH-like_C_sf"/>
</dbReference>
<reference evidence="6 7" key="1">
    <citation type="submission" date="2017-05" db="EMBL/GenBank/DDBJ databases">
        <title>Complete and WGS of Bordetella genogroups.</title>
        <authorList>
            <person name="Spilker T."/>
            <person name="LiPuma J."/>
        </authorList>
    </citation>
    <scope>NUCLEOTIDE SEQUENCE [LARGE SCALE GENOMIC DNA]</scope>
    <source>
        <strain evidence="6 7">AU19157</strain>
    </source>
</reference>